<dbReference type="RefSeq" id="WP_094093204.1">
    <property type="nucleotide sequence ID" value="NZ_BMHF01000001.1"/>
</dbReference>
<dbReference type="InterPro" id="IPR029062">
    <property type="entry name" value="Class_I_gatase-like"/>
</dbReference>
<accession>A0ABQ1FNK8</accession>
<comment type="caution">
    <text evidence="2">The sequence shown here is derived from an EMBL/GenBank/DDBJ whole genome shotgun (WGS) entry which is preliminary data.</text>
</comment>
<dbReference type="InterPro" id="IPR002818">
    <property type="entry name" value="DJ-1/PfpI"/>
</dbReference>
<dbReference type="Proteomes" id="UP000609323">
    <property type="component" value="Unassembled WGS sequence"/>
</dbReference>
<protein>
    <submittedName>
        <fullName evidence="2">Glutamine amidotransferase</fullName>
    </submittedName>
</protein>
<evidence type="ECO:0000259" key="1">
    <source>
        <dbReference type="Pfam" id="PF01965"/>
    </source>
</evidence>
<dbReference type="EMBL" id="BMHF01000001">
    <property type="protein sequence ID" value="GGA24145.1"/>
    <property type="molecule type" value="Genomic_DNA"/>
</dbReference>
<sequence>MKIAFVLFNGVTFLDFVGFYDVVNRLRQFERTKGTTWELCAMSEEVRDELGMRVKVDAVKPDLSGYDLVFIPGGMGTRKLKDDLDFINWIRTAEPAEYKVSVCTGSLIWGAAGFLEEKQATTHPNVYELLEPYCREVIKARIVRDGKMITAGGVATSIDLGLYVVGLLAGPEAAAVVKKQIDYPYSVVGIVVREGG</sequence>
<name>A0ABQ1FNK8_9BACL</name>
<evidence type="ECO:0000313" key="3">
    <source>
        <dbReference type="Proteomes" id="UP000609323"/>
    </source>
</evidence>
<feature type="domain" description="DJ-1/PfpI" evidence="1">
    <location>
        <begin position="1"/>
        <end position="165"/>
    </location>
</feature>
<dbReference type="Gene3D" id="3.40.50.880">
    <property type="match status" value="1"/>
</dbReference>
<reference evidence="3" key="1">
    <citation type="journal article" date="2019" name="Int. J. Syst. Evol. Microbiol.">
        <title>The Global Catalogue of Microorganisms (GCM) 10K type strain sequencing project: providing services to taxonomists for standard genome sequencing and annotation.</title>
        <authorList>
            <consortium name="The Broad Institute Genomics Platform"/>
            <consortium name="The Broad Institute Genome Sequencing Center for Infectious Disease"/>
            <person name="Wu L."/>
            <person name="Ma J."/>
        </authorList>
    </citation>
    <scope>NUCLEOTIDE SEQUENCE [LARGE SCALE GENOMIC DNA]</scope>
    <source>
        <strain evidence="3">CGMCC 1.15044</strain>
    </source>
</reference>
<proteinExistence type="predicted"/>
<dbReference type="CDD" id="cd03139">
    <property type="entry name" value="GATase1_PfpI_2"/>
    <property type="match status" value="1"/>
</dbReference>
<dbReference type="InterPro" id="IPR052158">
    <property type="entry name" value="INH-QAR"/>
</dbReference>
<gene>
    <name evidence="2" type="ORF">GCM10010917_06200</name>
</gene>
<keyword evidence="2" id="KW-0315">Glutamine amidotransferase</keyword>
<dbReference type="SUPFAM" id="SSF52317">
    <property type="entry name" value="Class I glutamine amidotransferase-like"/>
    <property type="match status" value="1"/>
</dbReference>
<evidence type="ECO:0000313" key="2">
    <source>
        <dbReference type="EMBL" id="GGA24145.1"/>
    </source>
</evidence>
<organism evidence="2 3">
    <name type="scientific">Paenibacillus physcomitrellae</name>
    <dbReference type="NCBI Taxonomy" id="1619311"/>
    <lineage>
        <taxon>Bacteria</taxon>
        <taxon>Bacillati</taxon>
        <taxon>Bacillota</taxon>
        <taxon>Bacilli</taxon>
        <taxon>Bacillales</taxon>
        <taxon>Paenibacillaceae</taxon>
        <taxon>Paenibacillus</taxon>
    </lineage>
</organism>
<dbReference type="PANTHER" id="PTHR43130">
    <property type="entry name" value="ARAC-FAMILY TRANSCRIPTIONAL REGULATOR"/>
    <property type="match status" value="1"/>
</dbReference>
<dbReference type="PANTHER" id="PTHR43130:SF2">
    <property type="entry name" value="DJ-1_PFPI DOMAIN-CONTAINING PROTEIN"/>
    <property type="match status" value="1"/>
</dbReference>
<dbReference type="Pfam" id="PF01965">
    <property type="entry name" value="DJ-1_PfpI"/>
    <property type="match status" value="1"/>
</dbReference>
<keyword evidence="3" id="KW-1185">Reference proteome</keyword>